<name>A0A2A6ZY48_9FIRM</name>
<sequence length="195" mass="21522">MYHDFQTRALLSFLCRYATIQLLDELPLGEFCVRKEFSIMDHTYQRPLQLPACCSVLSAEEMTYTEGGALSINITPEQVMAFGINATVNLLGMMGRYAFQAAVSGMQNALNDGLGVGDAIGHYWGKLNTWSKVATIGMAGLGGYYAYCQARSIYLSIKNLVDAFKNTYNEIQAKKKAEQEAAEQQNCLPTLVALC</sequence>
<gene>
    <name evidence="1" type="ORF">CGS55_11785</name>
    <name evidence="2" type="ORF">CGS56_12060</name>
</gene>
<dbReference type="Proteomes" id="UP000220157">
    <property type="component" value="Unassembled WGS sequence"/>
</dbReference>
<evidence type="ECO:0000313" key="3">
    <source>
        <dbReference type="Proteomes" id="UP000219901"/>
    </source>
</evidence>
<proteinExistence type="predicted"/>
<accession>A0A2A6ZY48</accession>
<comment type="caution">
    <text evidence="1">The sequence shown here is derived from an EMBL/GenBank/DDBJ whole genome shotgun (WGS) entry which is preliminary data.</text>
</comment>
<reference evidence="1" key="2">
    <citation type="submission" date="2017-07" db="EMBL/GenBank/DDBJ databases">
        <authorList>
            <person name="Sun Z.S."/>
            <person name="Albrecht U."/>
            <person name="Echele G."/>
            <person name="Lee C.C."/>
        </authorList>
    </citation>
    <scope>NUCLEOTIDE SEQUENCE</scope>
    <source>
        <strain evidence="1">CNCM I 4546</strain>
        <strain evidence="2">CNCM I 4573</strain>
    </source>
</reference>
<dbReference type="Proteomes" id="UP000219901">
    <property type="component" value="Unassembled WGS sequence"/>
</dbReference>
<evidence type="ECO:0000313" key="2">
    <source>
        <dbReference type="EMBL" id="PDX74898.1"/>
    </source>
</evidence>
<organism evidence="1 3">
    <name type="scientific">Faecalibacterium prausnitzii</name>
    <dbReference type="NCBI Taxonomy" id="853"/>
    <lineage>
        <taxon>Bacteria</taxon>
        <taxon>Bacillati</taxon>
        <taxon>Bacillota</taxon>
        <taxon>Clostridia</taxon>
        <taxon>Eubacteriales</taxon>
        <taxon>Oscillospiraceae</taxon>
        <taxon>Faecalibacterium</taxon>
    </lineage>
</organism>
<dbReference type="EMBL" id="NMTW01000045">
    <property type="protein sequence ID" value="PDX74898.1"/>
    <property type="molecule type" value="Genomic_DNA"/>
</dbReference>
<dbReference type="AlphaFoldDB" id="A0A2A6ZY48"/>
<evidence type="ECO:0000313" key="4">
    <source>
        <dbReference type="Proteomes" id="UP000220157"/>
    </source>
</evidence>
<dbReference type="EMBL" id="NMTV01000065">
    <property type="protein sequence ID" value="PDX71849.1"/>
    <property type="molecule type" value="Genomic_DNA"/>
</dbReference>
<evidence type="ECO:0000313" key="1">
    <source>
        <dbReference type="EMBL" id="PDX71849.1"/>
    </source>
</evidence>
<protein>
    <submittedName>
        <fullName evidence="1">Uncharacterized protein</fullName>
    </submittedName>
</protein>
<reference evidence="3 4" key="1">
    <citation type="journal article" date="2017" name="Front. Microbiol.">
        <title>New Insights into the Diversity of the Genus Faecalibacterium.</title>
        <authorList>
            <person name="Benevides L."/>
            <person name="Burman S."/>
            <person name="Martin R."/>
            <person name="Robert V."/>
            <person name="Thomas M."/>
            <person name="Miquel S."/>
            <person name="Chain F."/>
            <person name="Sokol H."/>
            <person name="Bermudez-Humaran L.G."/>
            <person name="Morrison M."/>
            <person name="Langella P."/>
            <person name="Azevedo V.A."/>
            <person name="Chatel J.M."/>
            <person name="Soares S."/>
        </authorList>
    </citation>
    <scope>NUCLEOTIDE SEQUENCE [LARGE SCALE GENOMIC DNA]</scope>
    <source>
        <strain evidence="1 3">CNCM I 4546</strain>
        <strain evidence="2 4">CNCM I 4573</strain>
    </source>
</reference>